<dbReference type="InterPro" id="IPR041489">
    <property type="entry name" value="PDZ_6"/>
</dbReference>
<evidence type="ECO:0000313" key="4">
    <source>
        <dbReference type="Proteomes" id="UP000287649"/>
    </source>
</evidence>
<feature type="signal peptide" evidence="1">
    <location>
        <begin position="1"/>
        <end position="22"/>
    </location>
</feature>
<sequence>MKLALSVLSLSLVFANVGVAVAQDHEAREHARAAAVAAAKAHGKDAVVSMEEPARSYFDWGAVIHPNGEIMSVRDGSVAATMGVRTGDRLLQIDQQKFSAQALGDIIAYLEGLEHGSELLVVVARDEQTKTLAGKVAATVIPGWRLEVDVANEQVDIADSNACGRISVFATPPQTRDLYPAYFSQIDGENAPPRRSIVKLSPGKHVIELHELISDQWVRRKKGIQQAKAIEIDIKADTTYYLAAKFVREKRLSTFKEEYWQPVVWREIEQACEGD</sequence>
<keyword evidence="4" id="KW-1185">Reference proteome</keyword>
<evidence type="ECO:0000313" key="3">
    <source>
        <dbReference type="EMBL" id="RUO55422.1"/>
    </source>
</evidence>
<dbReference type="InterPro" id="IPR036034">
    <property type="entry name" value="PDZ_sf"/>
</dbReference>
<dbReference type="OrthoDB" id="6402251at2"/>
<protein>
    <recommendedName>
        <fullName evidence="2">PDZ domain-containing protein</fullName>
    </recommendedName>
</protein>
<organism evidence="3 4">
    <name type="scientific">Pseudidiomarina homiensis</name>
    <dbReference type="NCBI Taxonomy" id="364198"/>
    <lineage>
        <taxon>Bacteria</taxon>
        <taxon>Pseudomonadati</taxon>
        <taxon>Pseudomonadota</taxon>
        <taxon>Gammaproteobacteria</taxon>
        <taxon>Alteromonadales</taxon>
        <taxon>Idiomarinaceae</taxon>
        <taxon>Pseudidiomarina</taxon>
    </lineage>
</organism>
<comment type="caution">
    <text evidence="3">The sequence shown here is derived from an EMBL/GenBank/DDBJ whole genome shotgun (WGS) entry which is preliminary data.</text>
</comment>
<evidence type="ECO:0000259" key="2">
    <source>
        <dbReference type="PROSITE" id="PS50106"/>
    </source>
</evidence>
<feature type="domain" description="PDZ" evidence="2">
    <location>
        <begin position="47"/>
        <end position="125"/>
    </location>
</feature>
<dbReference type="AlphaFoldDB" id="A0A432Y3B9"/>
<evidence type="ECO:0000256" key="1">
    <source>
        <dbReference type="SAM" id="SignalP"/>
    </source>
</evidence>
<gene>
    <name evidence="3" type="ORF">CWI70_01160</name>
</gene>
<accession>A0A432Y3B9</accession>
<name>A0A432Y3B9_9GAMM</name>
<dbReference type="Proteomes" id="UP000287649">
    <property type="component" value="Unassembled WGS sequence"/>
</dbReference>
<proteinExistence type="predicted"/>
<dbReference type="InterPro" id="IPR001478">
    <property type="entry name" value="PDZ"/>
</dbReference>
<dbReference type="SUPFAM" id="SSF50156">
    <property type="entry name" value="PDZ domain-like"/>
    <property type="match status" value="1"/>
</dbReference>
<dbReference type="Pfam" id="PF17820">
    <property type="entry name" value="PDZ_6"/>
    <property type="match status" value="1"/>
</dbReference>
<dbReference type="EMBL" id="PIPX01000001">
    <property type="protein sequence ID" value="RUO55422.1"/>
    <property type="molecule type" value="Genomic_DNA"/>
</dbReference>
<dbReference type="PROSITE" id="PS50106">
    <property type="entry name" value="PDZ"/>
    <property type="match status" value="1"/>
</dbReference>
<dbReference type="Gene3D" id="2.30.42.10">
    <property type="match status" value="1"/>
</dbReference>
<keyword evidence="1" id="KW-0732">Signal</keyword>
<feature type="chain" id="PRO_5019227108" description="PDZ domain-containing protein" evidence="1">
    <location>
        <begin position="23"/>
        <end position="275"/>
    </location>
</feature>
<reference evidence="4" key="1">
    <citation type="journal article" date="2018" name="Front. Microbiol.">
        <title>Genome-Based Analysis Reveals the Taxonomy and Diversity of the Family Idiomarinaceae.</title>
        <authorList>
            <person name="Liu Y."/>
            <person name="Lai Q."/>
            <person name="Shao Z."/>
        </authorList>
    </citation>
    <scope>NUCLEOTIDE SEQUENCE [LARGE SCALE GENOMIC DNA]</scope>
    <source>
        <strain evidence="4">PO-M2</strain>
    </source>
</reference>
<dbReference type="RefSeq" id="WP_126769788.1">
    <property type="nucleotide sequence ID" value="NZ_PIPX01000001.1"/>
</dbReference>